<proteinExistence type="predicted"/>
<dbReference type="Proteomes" id="UP000039046">
    <property type="component" value="Unassembled WGS sequence"/>
</dbReference>
<keyword evidence="1" id="KW-0677">Repeat</keyword>
<evidence type="ECO:0000313" key="4">
    <source>
        <dbReference type="EMBL" id="CEJ82946.1"/>
    </source>
</evidence>
<organism evidence="4 5">
    <name type="scientific">[Torrubiella] hemipterigena</name>
    <dbReference type="NCBI Taxonomy" id="1531966"/>
    <lineage>
        <taxon>Eukaryota</taxon>
        <taxon>Fungi</taxon>
        <taxon>Dikarya</taxon>
        <taxon>Ascomycota</taxon>
        <taxon>Pezizomycotina</taxon>
        <taxon>Sordariomycetes</taxon>
        <taxon>Hypocreomycetidae</taxon>
        <taxon>Hypocreales</taxon>
        <taxon>Clavicipitaceae</taxon>
        <taxon>Clavicipitaceae incertae sedis</taxon>
        <taxon>'Torrubiella' clade</taxon>
    </lineage>
</organism>
<feature type="compositionally biased region" description="Polar residues" evidence="2">
    <location>
        <begin position="771"/>
        <end position="788"/>
    </location>
</feature>
<dbReference type="OrthoDB" id="4961341at2759"/>
<dbReference type="Gene3D" id="3.40.50.300">
    <property type="entry name" value="P-loop containing nucleotide triphosphate hydrolases"/>
    <property type="match status" value="1"/>
</dbReference>
<dbReference type="Pfam" id="PF24883">
    <property type="entry name" value="NPHP3_N"/>
    <property type="match status" value="1"/>
</dbReference>
<feature type="compositionally biased region" description="Basic and acidic residues" evidence="2">
    <location>
        <begin position="932"/>
        <end position="942"/>
    </location>
</feature>
<dbReference type="PROSITE" id="PS00028">
    <property type="entry name" value="ZINC_FINGER_C2H2_1"/>
    <property type="match status" value="1"/>
</dbReference>
<dbReference type="Pfam" id="PF24809">
    <property type="entry name" value="DUF7708"/>
    <property type="match status" value="1"/>
</dbReference>
<name>A0A0A1SX85_9HYPO</name>
<accession>A0A0A1SX85</accession>
<dbReference type="AlphaFoldDB" id="A0A0A1SX85"/>
<feature type="domain" description="C2H2-type" evidence="3">
    <location>
        <begin position="1082"/>
        <end position="1105"/>
    </location>
</feature>
<evidence type="ECO:0000256" key="1">
    <source>
        <dbReference type="ARBA" id="ARBA00022737"/>
    </source>
</evidence>
<evidence type="ECO:0000256" key="2">
    <source>
        <dbReference type="SAM" id="MobiDB-lite"/>
    </source>
</evidence>
<dbReference type="InterPro" id="IPR013087">
    <property type="entry name" value="Znf_C2H2_type"/>
</dbReference>
<dbReference type="STRING" id="1531966.A0A0A1SX85"/>
<dbReference type="InterPro" id="IPR027417">
    <property type="entry name" value="P-loop_NTPase"/>
</dbReference>
<dbReference type="SUPFAM" id="SSF52540">
    <property type="entry name" value="P-loop containing nucleoside triphosphate hydrolases"/>
    <property type="match status" value="1"/>
</dbReference>
<feature type="compositionally biased region" description="Polar residues" evidence="2">
    <location>
        <begin position="921"/>
        <end position="931"/>
    </location>
</feature>
<dbReference type="SMART" id="SM00355">
    <property type="entry name" value="ZnF_C2H2"/>
    <property type="match status" value="5"/>
</dbReference>
<dbReference type="InterPro" id="IPR056125">
    <property type="entry name" value="DUF7708"/>
</dbReference>
<reference evidence="4 5" key="1">
    <citation type="journal article" date="2015" name="Genome Announc.">
        <title>Draft Genome Sequence and Gene Annotation of the Entomopathogenic Fungus Verticillium hemipterigenum.</title>
        <authorList>
            <person name="Horn F."/>
            <person name="Habel A."/>
            <person name="Scharf D.H."/>
            <person name="Dworschak J."/>
            <person name="Brakhage A.A."/>
            <person name="Guthke R."/>
            <person name="Hertweck C."/>
            <person name="Linde J."/>
        </authorList>
    </citation>
    <scope>NUCLEOTIDE SEQUENCE [LARGE SCALE GENOMIC DNA]</scope>
</reference>
<dbReference type="InterPro" id="IPR056884">
    <property type="entry name" value="NPHP3-like_N"/>
</dbReference>
<feature type="region of interest" description="Disordered" evidence="2">
    <location>
        <begin position="771"/>
        <end position="814"/>
    </location>
</feature>
<dbReference type="HOGENOM" id="CLU_002406_0_1_1"/>
<keyword evidence="5" id="KW-1185">Reference proteome</keyword>
<evidence type="ECO:0000313" key="5">
    <source>
        <dbReference type="Proteomes" id="UP000039046"/>
    </source>
</evidence>
<feature type="region of interest" description="Disordered" evidence="2">
    <location>
        <begin position="921"/>
        <end position="945"/>
    </location>
</feature>
<dbReference type="EMBL" id="CDHN01000001">
    <property type="protein sequence ID" value="CEJ82946.1"/>
    <property type="molecule type" value="Genomic_DNA"/>
</dbReference>
<dbReference type="PANTHER" id="PTHR10039">
    <property type="entry name" value="AMELOGENIN"/>
    <property type="match status" value="1"/>
</dbReference>
<sequence length="1245" mass="141909">MPLKPASSPQARQAISTAFTELEQTITPEDSRDFNVTTIEKVRDEAKVIEDQIASRKWLRNMRRLMPLFQGLEHYAKSMEVLCNGTPFLPWAWAPITLILRISSEHVEAFERVVKGYAKIGDCLDRFKTLGLALGKNLEFQQTLAAFYVDILKFHKQAYKFVRRRNWKLFFVTSWGRFERTFGNIIEDLEYHGKLVDLQANAQHVLEARNMREEIKTWREESLVRTKQLDDKQTAKEAEAIISWLKADEGDQVDLLDALSTEAVKFAGTCSWVLKNEKIKTWLKETMEFPSLSLQGNPGSGKSVLVTQITTFMKASNMFTVHHFCSQRYPASTTYDQILRSIILQLLRQDTELVPHVYKDYVIGRKPPTAQALERLVHTLVTNSSQEPRKTEYIWIIIDGLNECDNQTQSSVLNLATQLTSKNTSTEGTVCKILISSRASPIISKRLRAKTTISLTEERKSIKDAIRQYVTQRLESLREKLRQLSLGQKEIAEIEIIITNKADGMFLYARLVLDYLSSNIFYSGEEMKASISELPNRLSEFYQKILIQTLVQLNPQSVERIRCIFAWIAFAKRPLKKMEFLSALTFSDGNANATNLVPRYVLDICGVLVEEQPDTTLAFIHISVKEFLMSPDSNLVIAKEQADVEHARATLACLQSGVNVFLKPGPEHDKIIRVVKGFHGFHVYATEFWTEYILQLVSIDTLNAQPAILALASSLAISLQDVSGQSDATPPITASDLLDERLAKLDEYPLLQLLIQEALKSRSLKQLETNIRQEAGHTSETARPTSSKGTKDGNDDATETGVTSEQQPAKDPMSKMLAVYQKTVRFLLDQTTYSGVSADDLSLFKRQFQNSAFTCRLKFCPRATTGFSTEEQCRLHEIAHTRLVTCTYPECHYPPFTSLQTLRRHVKKHHLIQSILRPIRQNRNGATQRSTSDVERNTEGHKHSVPPMLAEEDTLCNSNDADDYWRDLFKHPSEVENEFPMPSLEGIWPSATDMWGVDDAVSSFFRDEMLHSITDPINSCPTSPTLDQLPIVPGLQIDDMGFFRCSVYNCGAKVCDGVSEGMYPEAFYHYWHWHHADGISRCAEPWCQRTFSTREALQNHYINKHCTLMCKKCDPCHAEEFTMLEELHQHWRSEHLKLVRRWVCRLDLDAKVQSMMILLPSDCHVCSNRLLYSTEGSAIDHMKGDHRVSFEAFSNDVQTFIKEIAAYVEASTIDHDNAMVDSDHSDTEDNKIHPGDMFYVKDLAS</sequence>
<dbReference type="PANTHER" id="PTHR10039:SF14">
    <property type="entry name" value="NACHT DOMAIN-CONTAINING PROTEIN"/>
    <property type="match status" value="1"/>
</dbReference>
<gene>
    <name evidence="4" type="ORF">VHEMI02984</name>
</gene>
<protein>
    <recommendedName>
        <fullName evidence="3">C2H2-type domain-containing protein</fullName>
    </recommendedName>
</protein>
<evidence type="ECO:0000259" key="3">
    <source>
        <dbReference type="PROSITE" id="PS00028"/>
    </source>
</evidence>